<keyword evidence="4 5" id="KW-0472">Membrane</keyword>
<comment type="caution">
    <text evidence="6">The sequence shown here is derived from an EMBL/GenBank/DDBJ whole genome shotgun (WGS) entry which is preliminary data.</text>
</comment>
<dbReference type="AlphaFoldDB" id="A0A6G2DAG2"/>
<evidence type="ECO:0000256" key="2">
    <source>
        <dbReference type="ARBA" id="ARBA00022692"/>
    </source>
</evidence>
<feature type="transmembrane region" description="Helical" evidence="5">
    <location>
        <begin position="88"/>
        <end position="106"/>
    </location>
</feature>
<feature type="non-terminal residue" evidence="6">
    <location>
        <position position="1"/>
    </location>
</feature>
<dbReference type="Pfam" id="PF01925">
    <property type="entry name" value="TauE"/>
    <property type="match status" value="1"/>
</dbReference>
<feature type="transmembrane region" description="Helical" evidence="5">
    <location>
        <begin position="6"/>
        <end position="24"/>
    </location>
</feature>
<evidence type="ECO:0000313" key="7">
    <source>
        <dbReference type="Proteomes" id="UP000483094"/>
    </source>
</evidence>
<dbReference type="Proteomes" id="UP000483094">
    <property type="component" value="Unassembled WGS sequence"/>
</dbReference>
<evidence type="ECO:0000256" key="4">
    <source>
        <dbReference type="ARBA" id="ARBA00023136"/>
    </source>
</evidence>
<feature type="transmembrane region" description="Helical" evidence="5">
    <location>
        <begin position="58"/>
        <end position="81"/>
    </location>
</feature>
<accession>A0A6G2DAG2</accession>
<reference evidence="6 7" key="1">
    <citation type="submission" date="2019-11" db="EMBL/GenBank/DDBJ databases">
        <title>Growth characteristics of pneumococcus vary with the chemical composition of the capsule and with environmental conditions.</title>
        <authorList>
            <person name="Tothpal A."/>
            <person name="Desobry K."/>
            <person name="Joshi S."/>
            <person name="Wyllie A.L."/>
            <person name="Weinberger D.M."/>
        </authorList>
    </citation>
    <scope>NUCLEOTIDE SEQUENCE [LARGE SCALE GENOMIC DNA]</scope>
    <source>
        <strain evidence="7">pnumococcus19F</strain>
    </source>
</reference>
<evidence type="ECO:0000256" key="5">
    <source>
        <dbReference type="RuleBase" id="RU363041"/>
    </source>
</evidence>
<proteinExistence type="inferred from homology"/>
<comment type="subcellular location">
    <subcellularLocation>
        <location evidence="5">Cell membrane</location>
        <topology evidence="5">Multi-pass membrane protein</topology>
    </subcellularLocation>
    <subcellularLocation>
        <location evidence="1">Membrane</location>
        <topology evidence="1">Multi-pass membrane protein</topology>
    </subcellularLocation>
</comment>
<comment type="similarity">
    <text evidence="5">Belongs to the 4-toluene sulfonate uptake permease (TSUP) (TC 2.A.102) family.</text>
</comment>
<keyword evidence="2 5" id="KW-0812">Transmembrane</keyword>
<feature type="transmembrane region" description="Helical" evidence="5">
    <location>
        <begin position="31"/>
        <end position="52"/>
    </location>
</feature>
<keyword evidence="5" id="KW-1003">Cell membrane</keyword>
<dbReference type="EMBL" id="WNHQ01000450">
    <property type="protein sequence ID" value="MTV73533.1"/>
    <property type="molecule type" value="Genomic_DNA"/>
</dbReference>
<dbReference type="InterPro" id="IPR002781">
    <property type="entry name" value="TM_pro_TauE-like"/>
</dbReference>
<protein>
    <recommendedName>
        <fullName evidence="5">Probable membrane transporter protein</fullName>
    </recommendedName>
</protein>
<organism evidence="6 7">
    <name type="scientific">Streptococcus pneumoniae</name>
    <dbReference type="NCBI Taxonomy" id="1313"/>
    <lineage>
        <taxon>Bacteria</taxon>
        <taxon>Bacillati</taxon>
        <taxon>Bacillota</taxon>
        <taxon>Bacilli</taxon>
        <taxon>Lactobacillales</taxon>
        <taxon>Streptococcaceae</taxon>
        <taxon>Streptococcus</taxon>
    </lineage>
</organism>
<dbReference type="GO" id="GO:0005886">
    <property type="term" value="C:plasma membrane"/>
    <property type="evidence" value="ECO:0007669"/>
    <property type="project" value="UniProtKB-SubCell"/>
</dbReference>
<evidence type="ECO:0000313" key="6">
    <source>
        <dbReference type="EMBL" id="MTV73533.1"/>
    </source>
</evidence>
<keyword evidence="3 5" id="KW-1133">Transmembrane helix</keyword>
<gene>
    <name evidence="6" type="ORF">GM540_05935</name>
</gene>
<evidence type="ECO:0000256" key="3">
    <source>
        <dbReference type="ARBA" id="ARBA00022989"/>
    </source>
</evidence>
<name>A0A6G2DAG2_STREE</name>
<sequence>SSFLGIGGGPLNVSLLMVFFSISIKEATMYSLAIIFFSQLSHLATIVVVTGLNQYHLAPVPVIFLASICGGVLGTVVSKVLPENWVRYCFKGMLFFVMGMTLYNLFHIL</sequence>
<evidence type="ECO:0000256" key="1">
    <source>
        <dbReference type="ARBA" id="ARBA00004141"/>
    </source>
</evidence>